<keyword evidence="7" id="KW-1185">Reference proteome</keyword>
<keyword evidence="1" id="KW-0805">Transcription regulation</keyword>
<dbReference type="InterPro" id="IPR036388">
    <property type="entry name" value="WH-like_DNA-bd_sf"/>
</dbReference>
<dbReference type="EMBL" id="POUB01000003">
    <property type="protein sequence ID" value="PZG02892.1"/>
    <property type="molecule type" value="Genomic_DNA"/>
</dbReference>
<dbReference type="GO" id="GO:0006355">
    <property type="term" value="P:regulation of DNA-templated transcription"/>
    <property type="evidence" value="ECO:0007669"/>
    <property type="project" value="TreeGrafter"/>
</dbReference>
<gene>
    <name evidence="6" type="ORF">C1I99_00880</name>
</gene>
<keyword evidence="4" id="KW-0812">Transmembrane</keyword>
<keyword evidence="2" id="KW-0804">Transcription</keyword>
<dbReference type="PANTHER" id="PTHR35807">
    <property type="entry name" value="TRANSCRIPTIONAL REGULATOR REDD-RELATED"/>
    <property type="match status" value="1"/>
</dbReference>
<dbReference type="GO" id="GO:0003677">
    <property type="term" value="F:DNA binding"/>
    <property type="evidence" value="ECO:0007669"/>
    <property type="project" value="TreeGrafter"/>
</dbReference>
<organism evidence="6 7">
    <name type="scientific">Micromonospora deserti</name>
    <dbReference type="NCBI Taxonomy" id="2070366"/>
    <lineage>
        <taxon>Bacteria</taxon>
        <taxon>Bacillati</taxon>
        <taxon>Actinomycetota</taxon>
        <taxon>Actinomycetes</taxon>
        <taxon>Micromonosporales</taxon>
        <taxon>Micromonosporaceae</taxon>
        <taxon>Micromonospora</taxon>
    </lineage>
</organism>
<dbReference type="OrthoDB" id="8444614at2"/>
<keyword evidence="4" id="KW-0472">Membrane</keyword>
<evidence type="ECO:0000256" key="2">
    <source>
        <dbReference type="ARBA" id="ARBA00023163"/>
    </source>
</evidence>
<keyword evidence="4" id="KW-1133">Transmembrane helix</keyword>
<evidence type="ECO:0000259" key="5">
    <source>
        <dbReference type="SMART" id="SM01043"/>
    </source>
</evidence>
<dbReference type="SMART" id="SM01043">
    <property type="entry name" value="BTAD"/>
    <property type="match status" value="1"/>
</dbReference>
<evidence type="ECO:0000313" key="7">
    <source>
        <dbReference type="Proteomes" id="UP000248749"/>
    </source>
</evidence>
<sequence>MAEVRWPRQLMSLLFVLALLTSPPVVLLLLIGPPVRGWPSMEQAREWVQEPLTEQTLAGALTIGAWLLWLMLAYTVAMRVLVRLRETSAWLRRLPLPTPLQATASGMAGAAVFGVTTNALTTAPPQPPEASPVALQDEPPPDDPGEATHDDGIEVSGGWLPRDAAEQLAAAAALVWLRRRRDYQPRPTSRDDTDLAPLPPTVAAVQAALADTPTPPAALTTNGISALVEVLPAGGVGLTGPGALPIGRGMLVTALIARNRHPTTSLITTKAALASLLGPAAETLGRRLPLTIADSLDELVRLVHAANHSADPYTTMQRQDAAPREAGHRQIVLLDEGDGDETQVKHVVEASVATAAVVVALGDWPGPTWHADSAGYLHDPHQADGNGPRLCVLDQTAATDLLTIIALPDPAPPDPTTPRSSLPRAGSPDPRLPRQATRHEPRLQPHVPRQRPYLRVLGDPQLLIDGEPLAIRRSAALQILVYLATHPTGADTAQLTDAIWPGLPRRSLTGRLYTALSDLRGTIRAACGLHVIDHVDDRYRLNPAHVDVDLWHLDAAIDHAATTRINTSTAWQAVLDAYPADLAATRTWPWLDPIREATRRRILDICVSLATAEPDSHQAFQLLQAGIRIDPYNADLHKHASRALTALGNHEAAAELHDHYRQTLTRAGVDDPASHRLSPTIQQ</sequence>
<proteinExistence type="predicted"/>
<evidence type="ECO:0000313" key="6">
    <source>
        <dbReference type="EMBL" id="PZG02892.1"/>
    </source>
</evidence>
<protein>
    <recommendedName>
        <fullName evidence="5">Bacterial transcriptional activator domain-containing protein</fullName>
    </recommendedName>
</protein>
<evidence type="ECO:0000256" key="4">
    <source>
        <dbReference type="SAM" id="Phobius"/>
    </source>
</evidence>
<feature type="region of interest" description="Disordered" evidence="3">
    <location>
        <begin position="119"/>
        <end position="158"/>
    </location>
</feature>
<feature type="region of interest" description="Disordered" evidence="3">
    <location>
        <begin position="406"/>
        <end position="447"/>
    </location>
</feature>
<dbReference type="InterPro" id="IPR011990">
    <property type="entry name" value="TPR-like_helical_dom_sf"/>
</dbReference>
<evidence type="ECO:0000256" key="1">
    <source>
        <dbReference type="ARBA" id="ARBA00023015"/>
    </source>
</evidence>
<dbReference type="InterPro" id="IPR005158">
    <property type="entry name" value="BTAD"/>
</dbReference>
<dbReference type="Proteomes" id="UP000248749">
    <property type="component" value="Unassembled WGS sequence"/>
</dbReference>
<dbReference type="InterPro" id="IPR051677">
    <property type="entry name" value="AfsR-DnrI-RedD_regulator"/>
</dbReference>
<dbReference type="AlphaFoldDB" id="A0A2W2CTG2"/>
<comment type="caution">
    <text evidence="6">The sequence shown here is derived from an EMBL/GenBank/DDBJ whole genome shotgun (WGS) entry which is preliminary data.</text>
</comment>
<feature type="domain" description="Bacterial transcriptional activator" evidence="5">
    <location>
        <begin position="548"/>
        <end position="682"/>
    </location>
</feature>
<accession>A0A2W2CTG2</accession>
<evidence type="ECO:0000256" key="3">
    <source>
        <dbReference type="SAM" id="MobiDB-lite"/>
    </source>
</evidence>
<feature type="transmembrane region" description="Helical" evidence="4">
    <location>
        <begin position="61"/>
        <end position="82"/>
    </location>
</feature>
<dbReference type="Pfam" id="PF03704">
    <property type="entry name" value="BTAD"/>
    <property type="match status" value="1"/>
</dbReference>
<dbReference type="Gene3D" id="1.25.40.10">
    <property type="entry name" value="Tetratricopeptide repeat domain"/>
    <property type="match status" value="1"/>
</dbReference>
<dbReference type="Gene3D" id="1.10.10.10">
    <property type="entry name" value="Winged helix-like DNA-binding domain superfamily/Winged helix DNA-binding domain"/>
    <property type="match status" value="1"/>
</dbReference>
<name>A0A2W2CTG2_9ACTN</name>
<reference evidence="6 7" key="1">
    <citation type="submission" date="2018-01" db="EMBL/GenBank/DDBJ databases">
        <title>Draft genome sequence of Salinispora sp. 13K206.</title>
        <authorList>
            <person name="Sahin N."/>
            <person name="Saygin H."/>
            <person name="Ay H."/>
        </authorList>
    </citation>
    <scope>NUCLEOTIDE SEQUENCE [LARGE SCALE GENOMIC DNA]</scope>
    <source>
        <strain evidence="6 7">13K206</strain>
    </source>
</reference>
<dbReference type="PANTHER" id="PTHR35807:SF1">
    <property type="entry name" value="TRANSCRIPTIONAL REGULATOR REDD"/>
    <property type="match status" value="1"/>
</dbReference>